<dbReference type="Gene3D" id="1.10.530.10">
    <property type="match status" value="1"/>
</dbReference>
<dbReference type="CDD" id="cd13401">
    <property type="entry name" value="Slt70-like"/>
    <property type="match status" value="1"/>
</dbReference>
<dbReference type="Proteomes" id="UP000076962">
    <property type="component" value="Unassembled WGS sequence"/>
</dbReference>
<dbReference type="EMBL" id="LUTY01000249">
    <property type="protein sequence ID" value="OAD23631.1"/>
    <property type="molecule type" value="Genomic_DNA"/>
</dbReference>
<dbReference type="PATRIC" id="fig|1003181.4.peg.780"/>
<reference evidence="4 5" key="1">
    <citation type="submission" date="2016-05" db="EMBL/GenBank/DDBJ databases">
        <title>Single-cell genome of chain-forming Candidatus Thiomargarita nelsonii and comparison to other large sulfur-oxidizing bacteria.</title>
        <authorList>
            <person name="Winkel M."/>
            <person name="Salman V."/>
            <person name="Woyke T."/>
            <person name="Schulz-Vogt H."/>
            <person name="Richter M."/>
            <person name="Flood B."/>
            <person name="Bailey J."/>
            <person name="Amann R."/>
            <person name="Mussmann M."/>
        </authorList>
    </citation>
    <scope>NUCLEOTIDE SEQUENCE [LARGE SCALE GENOMIC DNA]</scope>
    <source>
        <strain evidence="4 5">THI036</strain>
    </source>
</reference>
<evidence type="ECO:0000256" key="1">
    <source>
        <dbReference type="ARBA" id="ARBA00007734"/>
    </source>
</evidence>
<keyword evidence="5" id="KW-1185">Reference proteome</keyword>
<proteinExistence type="inferred from homology"/>
<dbReference type="PANTHER" id="PTHR37423">
    <property type="entry name" value="SOLUBLE LYTIC MUREIN TRANSGLYCOSYLASE-RELATED"/>
    <property type="match status" value="1"/>
</dbReference>
<name>A0A176S6A2_9GAMM</name>
<dbReference type="PANTHER" id="PTHR37423:SF5">
    <property type="entry name" value="SOLUBLE LYTIC MUREIN TRANSGLYCOSYLASE"/>
    <property type="match status" value="1"/>
</dbReference>
<accession>A0A176S6A2</accession>
<organism evidence="4 5">
    <name type="scientific">Candidatus Thiomargarita nelsonii</name>
    <dbReference type="NCBI Taxonomy" id="1003181"/>
    <lineage>
        <taxon>Bacteria</taxon>
        <taxon>Pseudomonadati</taxon>
        <taxon>Pseudomonadota</taxon>
        <taxon>Gammaproteobacteria</taxon>
        <taxon>Thiotrichales</taxon>
        <taxon>Thiotrichaceae</taxon>
        <taxon>Thiomargarita</taxon>
    </lineage>
</organism>
<feature type="domain" description="Transglycosylase SLT" evidence="3">
    <location>
        <begin position="41"/>
        <end position="146"/>
    </location>
</feature>
<gene>
    <name evidence="4" type="ORF">THIOM_000531</name>
</gene>
<protein>
    <submittedName>
        <fullName evidence="4">Lytic murein transglycosylase, soluble</fullName>
    </submittedName>
</protein>
<dbReference type="InterPro" id="IPR008939">
    <property type="entry name" value="Lytic_TGlycosylase_superhlx_U"/>
</dbReference>
<evidence type="ECO:0000313" key="4">
    <source>
        <dbReference type="EMBL" id="OAD23631.1"/>
    </source>
</evidence>
<dbReference type="Gene3D" id="1.25.20.10">
    <property type="entry name" value="Bacterial muramidases"/>
    <property type="match status" value="1"/>
</dbReference>
<dbReference type="SUPFAM" id="SSF53955">
    <property type="entry name" value="Lysozyme-like"/>
    <property type="match status" value="1"/>
</dbReference>
<comment type="caution">
    <text evidence="4">The sequence shown here is derived from an EMBL/GenBank/DDBJ whole genome shotgun (WGS) entry which is preliminary data.</text>
</comment>
<dbReference type="AlphaFoldDB" id="A0A176S6A2"/>
<evidence type="ECO:0000313" key="5">
    <source>
        <dbReference type="Proteomes" id="UP000076962"/>
    </source>
</evidence>
<comment type="similarity">
    <text evidence="1">Belongs to the transglycosylase Slt family.</text>
</comment>
<evidence type="ECO:0000256" key="2">
    <source>
        <dbReference type="ARBA" id="ARBA00022729"/>
    </source>
</evidence>
<dbReference type="SUPFAM" id="SSF48435">
    <property type="entry name" value="Bacterial muramidases"/>
    <property type="match status" value="2"/>
</dbReference>
<evidence type="ECO:0000259" key="3">
    <source>
        <dbReference type="Pfam" id="PF01464"/>
    </source>
</evidence>
<dbReference type="GO" id="GO:0004553">
    <property type="term" value="F:hydrolase activity, hydrolyzing O-glycosyl compounds"/>
    <property type="evidence" value="ECO:0007669"/>
    <property type="project" value="InterPro"/>
</dbReference>
<sequence>MLASHWEWHDQAIMAAAKAGYYDDLDVRFPLAFKSQLTRGAKRQGIDLAWVYGIVRQETAFRHKARSSAGALGLMQVMPATARFVAKKIDLKLKRRQDILDIDTNIKLGTAYLQQMLDKFDGNYMLATAAYNAGPGRSKRWAAENSCVPADLWVELIPFNETRKYVRSVLFYTRIFEERLQRKRLRPLRVTLAGKGNWKGFMQDYTPLKSTSMQCLYTYARLMTKQKQQGAIKEAKKLWLVGKSQPHACTPLFDYLYQGGLIDKSLLWERIGLAMKKGRLSLASFLAKRLEPADRVWVTRWQTMHKKPARSLARFKGSDLPVVRQIILHGIGRLVRQDFERAQVYWKKFQRRYAFSVQEIGEMQRDLALASVNHDHPQALKWLTAVNQKFLNKKVSDARIKLALKKQNWHALADFLTELPDGEENKLQWRYWLARALEQTGKKAQAR</sequence>
<keyword evidence="2" id="KW-0732">Signal</keyword>
<dbReference type="InterPro" id="IPR023346">
    <property type="entry name" value="Lysozyme-like_dom_sf"/>
</dbReference>
<dbReference type="InterPro" id="IPR008258">
    <property type="entry name" value="Transglycosylase_SLT_dom_1"/>
</dbReference>
<dbReference type="GO" id="GO:0042597">
    <property type="term" value="C:periplasmic space"/>
    <property type="evidence" value="ECO:0007669"/>
    <property type="project" value="InterPro"/>
</dbReference>
<dbReference type="Pfam" id="PF01464">
    <property type="entry name" value="SLT"/>
    <property type="match status" value="1"/>
</dbReference>